<reference evidence="1 2" key="1">
    <citation type="submission" date="2017-07" db="EMBL/GenBank/DDBJ databases">
        <title>Leptospira spp. isolated from tropical soils.</title>
        <authorList>
            <person name="Thibeaux R."/>
            <person name="Iraola G."/>
            <person name="Ferres I."/>
            <person name="Bierque E."/>
            <person name="Girault D."/>
            <person name="Soupe-Gilbert M.-E."/>
            <person name="Picardeau M."/>
            <person name="Goarant C."/>
        </authorList>
    </citation>
    <scope>NUCLEOTIDE SEQUENCE [LARGE SCALE GENOMIC DNA]</scope>
    <source>
        <strain evidence="1 2">MCA1-C-A1</strain>
    </source>
</reference>
<dbReference type="Gene3D" id="1.10.1510.10">
    <property type="entry name" value="Uncharacterised protein YqeY/AIM41 PF09424, N-terminal domain"/>
    <property type="match status" value="1"/>
</dbReference>
<dbReference type="InterPro" id="IPR019004">
    <property type="entry name" value="YqeY/Aim41"/>
</dbReference>
<protein>
    <recommendedName>
        <fullName evidence="3">Glutamyl-tRNA amidotransferase</fullName>
    </recommendedName>
</protein>
<dbReference type="Pfam" id="PF09424">
    <property type="entry name" value="YqeY"/>
    <property type="match status" value="1"/>
</dbReference>
<dbReference type="AlphaFoldDB" id="A0A2M9XEI0"/>
<dbReference type="PANTHER" id="PTHR28055">
    <property type="entry name" value="ALTERED INHERITANCE OF MITOCHONDRIA PROTEIN 41, MITOCHONDRIAL"/>
    <property type="match status" value="1"/>
</dbReference>
<dbReference type="PANTHER" id="PTHR28055:SF1">
    <property type="entry name" value="ALTERED INHERITANCE OF MITOCHONDRIA PROTEIN 41, MITOCHONDRIAL"/>
    <property type="match status" value="1"/>
</dbReference>
<sequence length="149" mass="16477">MSLQLKINTDLKEAMKAKQEPLLSTLRLLKADIQYELTKNGAQELNDEQVIVLIKRSYAKRTDAIQMYEKANRNDLADKEKGEAEILKSYLPPDVPEDQIIAAVEKFVIELGASGPKDIGKVMGKVMAEFKGANIDGSKVSAIVKSKLS</sequence>
<dbReference type="InterPro" id="IPR003789">
    <property type="entry name" value="Asn/Gln_tRNA_amidoTrase-B-like"/>
</dbReference>
<dbReference type="InterPro" id="IPR023168">
    <property type="entry name" value="GatB_Yqey_C_2"/>
</dbReference>
<dbReference type="InterPro" id="IPR042184">
    <property type="entry name" value="YqeY/Aim41_N"/>
</dbReference>
<dbReference type="GO" id="GO:0016884">
    <property type="term" value="F:carbon-nitrogen ligase activity, with glutamine as amido-N-donor"/>
    <property type="evidence" value="ECO:0007669"/>
    <property type="project" value="InterPro"/>
</dbReference>
<dbReference type="EMBL" id="NPDN01000003">
    <property type="protein sequence ID" value="PJZ26098.1"/>
    <property type="molecule type" value="Genomic_DNA"/>
</dbReference>
<organism evidence="1 2">
    <name type="scientific">Leptospira hartskeerlii</name>
    <dbReference type="NCBI Taxonomy" id="2023177"/>
    <lineage>
        <taxon>Bacteria</taxon>
        <taxon>Pseudomonadati</taxon>
        <taxon>Spirochaetota</taxon>
        <taxon>Spirochaetia</taxon>
        <taxon>Leptospirales</taxon>
        <taxon>Leptospiraceae</taxon>
        <taxon>Leptospira</taxon>
    </lineage>
</organism>
<dbReference type="OrthoDB" id="9794041at2"/>
<gene>
    <name evidence="1" type="ORF">CH357_06245</name>
</gene>
<accession>A0A2M9XEI0</accession>
<evidence type="ECO:0000313" key="1">
    <source>
        <dbReference type="EMBL" id="PJZ26098.1"/>
    </source>
</evidence>
<name>A0A2M9XEI0_9LEPT</name>
<dbReference type="RefSeq" id="WP_100705892.1">
    <property type="nucleotide sequence ID" value="NZ_NPDL01000003.1"/>
</dbReference>
<proteinExistence type="predicted"/>
<dbReference type="Gene3D" id="1.10.10.410">
    <property type="match status" value="1"/>
</dbReference>
<keyword evidence="2" id="KW-1185">Reference proteome</keyword>
<dbReference type="SUPFAM" id="SSF89095">
    <property type="entry name" value="GatB/YqeY motif"/>
    <property type="match status" value="1"/>
</dbReference>
<evidence type="ECO:0000313" key="2">
    <source>
        <dbReference type="Proteomes" id="UP000232196"/>
    </source>
</evidence>
<dbReference type="Proteomes" id="UP000232196">
    <property type="component" value="Unassembled WGS sequence"/>
</dbReference>
<evidence type="ECO:0008006" key="3">
    <source>
        <dbReference type="Google" id="ProtNLM"/>
    </source>
</evidence>
<comment type="caution">
    <text evidence="1">The sequence shown here is derived from an EMBL/GenBank/DDBJ whole genome shotgun (WGS) entry which is preliminary data.</text>
</comment>